<comment type="caution">
    <text evidence="2">The sequence shown here is derived from an EMBL/GenBank/DDBJ whole genome shotgun (WGS) entry which is preliminary data.</text>
</comment>
<dbReference type="Gene3D" id="1.20.120.450">
    <property type="entry name" value="dinb family like domain"/>
    <property type="match status" value="1"/>
</dbReference>
<dbReference type="InterPro" id="IPR024775">
    <property type="entry name" value="DinB-like"/>
</dbReference>
<name>A0A7C1FJG6_9CHLR</name>
<dbReference type="AlphaFoldDB" id="A0A7C1FJG6"/>
<protein>
    <submittedName>
        <fullName evidence="2">DinB family protein</fullName>
    </submittedName>
</protein>
<dbReference type="Pfam" id="PF12867">
    <property type="entry name" value="DinB_2"/>
    <property type="match status" value="1"/>
</dbReference>
<dbReference type="InterPro" id="IPR034660">
    <property type="entry name" value="DinB/YfiT-like"/>
</dbReference>
<reference evidence="2" key="1">
    <citation type="journal article" date="2020" name="mSystems">
        <title>Genome- and Community-Level Interaction Insights into Carbon Utilization and Element Cycling Functions of Hydrothermarchaeota in Hydrothermal Sediment.</title>
        <authorList>
            <person name="Zhou Z."/>
            <person name="Liu Y."/>
            <person name="Xu W."/>
            <person name="Pan J."/>
            <person name="Luo Z.H."/>
            <person name="Li M."/>
        </authorList>
    </citation>
    <scope>NUCLEOTIDE SEQUENCE [LARGE SCALE GENOMIC DNA]</scope>
    <source>
        <strain evidence="2">SpSt-289</strain>
    </source>
</reference>
<dbReference type="EMBL" id="DSMG01000049">
    <property type="protein sequence ID" value="HDX30693.1"/>
    <property type="molecule type" value="Genomic_DNA"/>
</dbReference>
<evidence type="ECO:0000313" key="2">
    <source>
        <dbReference type="EMBL" id="HDX30693.1"/>
    </source>
</evidence>
<evidence type="ECO:0000259" key="1">
    <source>
        <dbReference type="Pfam" id="PF12867"/>
    </source>
</evidence>
<organism evidence="2">
    <name type="scientific">Caldilinea aerophila</name>
    <dbReference type="NCBI Taxonomy" id="133453"/>
    <lineage>
        <taxon>Bacteria</taxon>
        <taxon>Bacillati</taxon>
        <taxon>Chloroflexota</taxon>
        <taxon>Caldilineae</taxon>
        <taxon>Caldilineales</taxon>
        <taxon>Caldilineaceae</taxon>
        <taxon>Caldilinea</taxon>
    </lineage>
</organism>
<gene>
    <name evidence="2" type="ORF">ENQ20_04275</name>
</gene>
<sequence length="196" mass="21925">MLDFTPVREKRMTIAELCAGLKIDDLRALTNEMIDAMLALIAACTDEDVVFQPVDPKADDPFAATPEEANVAWTLAHVIVHTTASAEESAFLAAEMARGVPNHGRSRYEVPWQSVTTIDQCRHRLEESRRMRLASLEMWPDSPHFDICYTPWRGAGEVNCVGRFVLGLFHDDDHLGQIAEIVRQAHQARQSSARAV</sequence>
<dbReference type="SUPFAM" id="SSF109854">
    <property type="entry name" value="DinB/YfiT-like putative metalloenzymes"/>
    <property type="match status" value="1"/>
</dbReference>
<feature type="domain" description="DinB-like" evidence="1">
    <location>
        <begin position="32"/>
        <end position="178"/>
    </location>
</feature>
<accession>A0A7C1FJG6</accession>
<proteinExistence type="predicted"/>